<feature type="domain" description="AB hydrolase-1" evidence="3">
    <location>
        <begin position="32"/>
        <end position="155"/>
    </location>
</feature>
<dbReference type="InterPro" id="IPR029058">
    <property type="entry name" value="AB_hydrolase_fold"/>
</dbReference>
<dbReference type="GO" id="GO:0016787">
    <property type="term" value="F:hydrolase activity"/>
    <property type="evidence" value="ECO:0007669"/>
    <property type="project" value="UniProtKB-KW"/>
</dbReference>
<protein>
    <submittedName>
        <fullName evidence="4">Bifunctional epoxide hydrolase 2</fullName>
    </submittedName>
</protein>
<evidence type="ECO:0000313" key="4">
    <source>
        <dbReference type="EMBL" id="PTD13298.1"/>
    </source>
</evidence>
<organism evidence="4 5">
    <name type="scientific">Fusarium culmorum</name>
    <dbReference type="NCBI Taxonomy" id="5516"/>
    <lineage>
        <taxon>Eukaryota</taxon>
        <taxon>Fungi</taxon>
        <taxon>Dikarya</taxon>
        <taxon>Ascomycota</taxon>
        <taxon>Pezizomycotina</taxon>
        <taxon>Sordariomycetes</taxon>
        <taxon>Hypocreomycetidae</taxon>
        <taxon>Hypocreales</taxon>
        <taxon>Nectriaceae</taxon>
        <taxon>Fusarium</taxon>
    </lineage>
</organism>
<comment type="similarity">
    <text evidence="2">Belongs to the AB hydrolase superfamily. Epoxide hydrolase family.</text>
</comment>
<dbReference type="Proteomes" id="UP000241587">
    <property type="component" value="Unassembled WGS sequence"/>
</dbReference>
<dbReference type="SUPFAM" id="SSF53474">
    <property type="entry name" value="alpha/beta-Hydrolases"/>
    <property type="match status" value="1"/>
</dbReference>
<keyword evidence="1 4" id="KW-0378">Hydrolase</keyword>
<dbReference type="InterPro" id="IPR000639">
    <property type="entry name" value="Epox_hydrolase-like"/>
</dbReference>
<evidence type="ECO:0000256" key="2">
    <source>
        <dbReference type="ARBA" id="ARBA00038334"/>
    </source>
</evidence>
<reference evidence="4 5" key="1">
    <citation type="submission" date="2018-02" db="EMBL/GenBank/DDBJ databases">
        <title>Fusarium culmorum secondary metabolites in fungal-bacterial-plant interactions.</title>
        <authorList>
            <person name="Schmidt R."/>
        </authorList>
    </citation>
    <scope>NUCLEOTIDE SEQUENCE [LARGE SCALE GENOMIC DNA]</scope>
    <source>
        <strain evidence="4 5">PV</strain>
    </source>
</reference>
<evidence type="ECO:0000313" key="5">
    <source>
        <dbReference type="Proteomes" id="UP000241587"/>
    </source>
</evidence>
<dbReference type="InterPro" id="IPR000073">
    <property type="entry name" value="AB_hydrolase_1"/>
</dbReference>
<dbReference type="PANTHER" id="PTHR43329">
    <property type="entry name" value="EPOXIDE HYDROLASE"/>
    <property type="match status" value="1"/>
</dbReference>
<accession>A0A2T4HBV4</accession>
<dbReference type="Pfam" id="PF00561">
    <property type="entry name" value="Abhydrolase_1"/>
    <property type="match status" value="1"/>
</dbReference>
<gene>
    <name evidence="4" type="ORF">FCULG_00004467</name>
</gene>
<sequence>MTLNLPPRNTFTAHSGNTYSFISIKPTSRTTTLLFLHGFPSTLNDWLHQIRHFSSQGYGVVALDMLGYGETSKPDHVAQYRLKPMSDEVIELLDHLELKTVVGVGHDFGATLLSRIAAYHPSRWESLVFIAVGPPPLGTPFDVDMINQMTKQMLGYEMLGYIPWLADLDSQTILEKNAEAAMSLMFCRDREAWEEWFHPLGKMHDFVQENRRLAIASWYTQDLQEAHLKAFGSPDGYKGVCRWYRMWKDNLFAPDEKGFEDFKIQQPVLFIVPSHPQESMTQQKQMLSSWAPNLQTVSLDTSHWLHLEQPDQTNTSIQAFLTSSGHV</sequence>
<dbReference type="EMBL" id="PVEM01000001">
    <property type="protein sequence ID" value="PTD13298.1"/>
    <property type="molecule type" value="Genomic_DNA"/>
</dbReference>
<dbReference type="PRINTS" id="PR00412">
    <property type="entry name" value="EPOXHYDRLASE"/>
</dbReference>
<comment type="caution">
    <text evidence="4">The sequence shown here is derived from an EMBL/GenBank/DDBJ whole genome shotgun (WGS) entry which is preliminary data.</text>
</comment>
<dbReference type="OMA" id="ATRWYRM"/>
<name>A0A2T4HBV4_FUSCU</name>
<dbReference type="AlphaFoldDB" id="A0A2T4HBV4"/>
<proteinExistence type="inferred from homology"/>
<dbReference type="Gene3D" id="3.40.50.1820">
    <property type="entry name" value="alpha/beta hydrolase"/>
    <property type="match status" value="1"/>
</dbReference>
<evidence type="ECO:0000256" key="1">
    <source>
        <dbReference type="ARBA" id="ARBA00022801"/>
    </source>
</evidence>
<evidence type="ECO:0000259" key="3">
    <source>
        <dbReference type="Pfam" id="PF00561"/>
    </source>
</evidence>
<keyword evidence="5" id="KW-1185">Reference proteome</keyword>
<dbReference type="OrthoDB" id="284184at2759"/>